<evidence type="ECO:0000313" key="1">
    <source>
        <dbReference type="EMBL" id="KNZ51391.1"/>
    </source>
</evidence>
<dbReference type="VEuPathDB" id="FungiDB:VP01_3973g5"/>
<organism evidence="1 2">
    <name type="scientific">Puccinia sorghi</name>
    <dbReference type="NCBI Taxonomy" id="27349"/>
    <lineage>
        <taxon>Eukaryota</taxon>
        <taxon>Fungi</taxon>
        <taxon>Dikarya</taxon>
        <taxon>Basidiomycota</taxon>
        <taxon>Pucciniomycotina</taxon>
        <taxon>Pucciniomycetes</taxon>
        <taxon>Pucciniales</taxon>
        <taxon>Pucciniaceae</taxon>
        <taxon>Puccinia</taxon>
    </lineage>
</organism>
<reference evidence="1 2" key="1">
    <citation type="submission" date="2015-08" db="EMBL/GenBank/DDBJ databases">
        <title>Next Generation Sequencing and Analysis of the Genome of Puccinia sorghi L Schw, the Causal Agent of Maize Common Rust.</title>
        <authorList>
            <person name="Rochi L."/>
            <person name="Burguener G."/>
            <person name="Darino M."/>
            <person name="Turjanski A."/>
            <person name="Kreff E."/>
            <person name="Dieguez M.J."/>
            <person name="Sacco F."/>
        </authorList>
    </citation>
    <scope>NUCLEOTIDE SEQUENCE [LARGE SCALE GENOMIC DNA]</scope>
    <source>
        <strain evidence="1 2">RO10H11247</strain>
    </source>
</reference>
<accession>A0A0L6US80</accession>
<keyword evidence="2" id="KW-1185">Reference proteome</keyword>
<gene>
    <name evidence="1" type="ORF">VP01_3973g5</name>
</gene>
<comment type="caution">
    <text evidence="1">The sequence shown here is derived from an EMBL/GenBank/DDBJ whole genome shotgun (WGS) entry which is preliminary data.</text>
</comment>
<proteinExistence type="predicted"/>
<sequence length="341" mass="39395">MPSISQSNSIRTKLNQTNKTLLNDKTWLCSLALNYPVSEIHDITELVVGGSLKHPPKSTHSRAWKANQISSASQSSLFPPWKMIHSCFPSPLSLCSNLPRQLWHLVTKTYSRTVWEQARLTALRTIVSTESQHDLHNQTYFSTWLFLKELYQRVVVEFQRISTELRTKFTKIRLNLCIPYNQHTTGTSSVYAQVLRKNLHASTMERALVTFAASALSSHFPYICVARFLCLLAPETYFCLILWMMLRFPQVIKSWRVNPFLRIGLLWNLTHLNNYFGLCYTKITKDYISNAFPNSHQLGVGIEKEQWNIWVHAMSLLHVMLFTNLSKIDTMGISIPFIPPF</sequence>
<dbReference type="EMBL" id="LAVV01009027">
    <property type="protein sequence ID" value="KNZ51391.1"/>
    <property type="molecule type" value="Genomic_DNA"/>
</dbReference>
<protein>
    <submittedName>
        <fullName evidence="1">Uncharacterized protein</fullName>
    </submittedName>
</protein>
<dbReference type="Proteomes" id="UP000037035">
    <property type="component" value="Unassembled WGS sequence"/>
</dbReference>
<name>A0A0L6US80_9BASI</name>
<evidence type="ECO:0000313" key="2">
    <source>
        <dbReference type="Proteomes" id="UP000037035"/>
    </source>
</evidence>
<dbReference type="AlphaFoldDB" id="A0A0L6US80"/>